<proteinExistence type="predicted"/>
<evidence type="ECO:0000256" key="1">
    <source>
        <dbReference type="SAM" id="Phobius"/>
    </source>
</evidence>
<name>A0AAN1WF97_9GAMM</name>
<dbReference type="EMBL" id="AP023086">
    <property type="protein sequence ID" value="BCD96516.1"/>
    <property type="molecule type" value="Genomic_DNA"/>
</dbReference>
<feature type="transmembrane region" description="Helical" evidence="1">
    <location>
        <begin position="25"/>
        <end position="48"/>
    </location>
</feature>
<keyword evidence="3" id="KW-1185">Reference proteome</keyword>
<accession>A0AAN1WF97</accession>
<feature type="transmembrane region" description="Helical" evidence="1">
    <location>
        <begin position="125"/>
        <end position="152"/>
    </location>
</feature>
<protein>
    <submittedName>
        <fullName evidence="2">Uncharacterized protein</fullName>
    </submittedName>
</protein>
<sequence length="192" mass="21644">MTGACLLALIESLRRCEAPQQYNPYLTGLLLLILMHTLGELFIASAGYKYAPHLAGMQLPIRMLLGPALYLYAKSMMSSPPRLWLIGGTAMLGPLVVAIIMLPFANLSAADKLALANPATRDPELFRLAWVTCCSAAGAFIAFTSLYWVMTFKLQKRHRQRIMQRYANIEKRALDWLKYSLYVWGLLWLFLA</sequence>
<keyword evidence="1" id="KW-0812">Transmembrane</keyword>
<dbReference type="KEGG" id="marq:MARGE09_P0716"/>
<gene>
    <name evidence="2" type="ORF">MARGE09_P0716</name>
</gene>
<reference evidence="2 3" key="1">
    <citation type="journal article" date="2022" name="IScience">
        <title>An ultrasensitive nanofiber-based assay for enzymatic hydrolysis and deep-sea microbial degradation of cellulose.</title>
        <authorList>
            <person name="Tsudome M."/>
            <person name="Tachioka M."/>
            <person name="Miyazaki M."/>
            <person name="Uchimura K."/>
            <person name="Tsuda M."/>
            <person name="Takaki Y."/>
            <person name="Deguchi S."/>
        </authorList>
    </citation>
    <scope>NUCLEOTIDE SEQUENCE [LARGE SCALE GENOMIC DNA]</scope>
    <source>
        <strain evidence="2 3">GE09</strain>
    </source>
</reference>
<keyword evidence="1" id="KW-1133">Transmembrane helix</keyword>
<dbReference type="Proteomes" id="UP001320119">
    <property type="component" value="Chromosome"/>
</dbReference>
<dbReference type="AlphaFoldDB" id="A0AAN1WF97"/>
<keyword evidence="1" id="KW-0472">Membrane</keyword>
<feature type="transmembrane region" description="Helical" evidence="1">
    <location>
        <begin position="83"/>
        <end position="105"/>
    </location>
</feature>
<evidence type="ECO:0000313" key="3">
    <source>
        <dbReference type="Proteomes" id="UP001320119"/>
    </source>
</evidence>
<organism evidence="2 3">
    <name type="scientific">Marinagarivorans cellulosilyticus</name>
    <dbReference type="NCBI Taxonomy" id="2721545"/>
    <lineage>
        <taxon>Bacteria</taxon>
        <taxon>Pseudomonadati</taxon>
        <taxon>Pseudomonadota</taxon>
        <taxon>Gammaproteobacteria</taxon>
        <taxon>Cellvibrionales</taxon>
        <taxon>Cellvibrionaceae</taxon>
        <taxon>Marinagarivorans</taxon>
    </lineage>
</organism>
<evidence type="ECO:0000313" key="2">
    <source>
        <dbReference type="EMBL" id="BCD96516.1"/>
    </source>
</evidence>